<accession>A0ABZ2V699</accession>
<evidence type="ECO:0000313" key="3">
    <source>
        <dbReference type="Proteomes" id="UP001440612"/>
    </source>
</evidence>
<gene>
    <name evidence="2" type="ORF">AABB29_18440</name>
</gene>
<evidence type="ECO:0000313" key="2">
    <source>
        <dbReference type="EMBL" id="WZC48790.1"/>
    </source>
</evidence>
<keyword evidence="1" id="KW-0812">Transmembrane</keyword>
<keyword evidence="1" id="KW-0472">Membrane</keyword>
<organism evidence="2 3">
    <name type="scientific">Yoonia phaeophyticola</name>
    <dbReference type="NCBI Taxonomy" id="3137369"/>
    <lineage>
        <taxon>Bacteria</taxon>
        <taxon>Pseudomonadati</taxon>
        <taxon>Pseudomonadota</taxon>
        <taxon>Alphaproteobacteria</taxon>
        <taxon>Rhodobacterales</taxon>
        <taxon>Paracoccaceae</taxon>
        <taxon>Yoonia</taxon>
    </lineage>
</organism>
<dbReference type="Proteomes" id="UP001440612">
    <property type="component" value="Chromosome"/>
</dbReference>
<keyword evidence="3" id="KW-1185">Reference proteome</keyword>
<keyword evidence="1" id="KW-1133">Transmembrane helix</keyword>
<feature type="transmembrane region" description="Helical" evidence="1">
    <location>
        <begin position="29"/>
        <end position="50"/>
    </location>
</feature>
<name>A0ABZ2V699_9RHOB</name>
<evidence type="ECO:0000256" key="1">
    <source>
        <dbReference type="SAM" id="Phobius"/>
    </source>
</evidence>
<proteinExistence type="predicted"/>
<dbReference type="RefSeq" id="WP_341366903.1">
    <property type="nucleotide sequence ID" value="NZ_CP150951.2"/>
</dbReference>
<dbReference type="EMBL" id="CP150951">
    <property type="protein sequence ID" value="WZC48790.1"/>
    <property type="molecule type" value="Genomic_DNA"/>
</dbReference>
<reference evidence="3" key="1">
    <citation type="submission" date="2024-04" db="EMBL/GenBank/DDBJ databases">
        <title>Phylogenomic analyses of a clade within the roseobacter group suggest taxonomic reassignments of species of the genera Aestuariivita, Citreicella, Loktanella, Nautella, Pelagibaca, Ruegeria, Thalassobius, Thiobacimonas and Tropicibacter, and the proposal o.</title>
        <authorList>
            <person name="Jeon C.O."/>
        </authorList>
    </citation>
    <scope>NUCLEOTIDE SEQUENCE [LARGE SCALE GENOMIC DNA]</scope>
    <source>
        <strain evidence="3">BS5-3</strain>
    </source>
</reference>
<protein>
    <submittedName>
        <fullName evidence="2">Uncharacterized protein</fullName>
    </submittedName>
</protein>
<sequence>MDTAFATVATCAIGGLVMGVVTNNAKMAMASLIAGGLIAFATGLISFHAVRVILDRGLGTVTVTQTYFRKTDQISHQLTDMIEANIWKDLSLILAYKGVRPPPNLALIFATADPPDIHILPSWRTGESAIVAVANSINAWLSMDVDSQPPQA</sequence>